<comment type="caution">
    <text evidence="7">The sequence shown here is derived from an EMBL/GenBank/DDBJ whole genome shotgun (WGS) entry which is preliminary data.</text>
</comment>
<feature type="region of interest" description="Disordered" evidence="6">
    <location>
        <begin position="1"/>
        <end position="24"/>
    </location>
</feature>
<proteinExistence type="inferred from homology"/>
<dbReference type="EMBL" id="JBIRWM010000032">
    <property type="protein sequence ID" value="MFI2162154.1"/>
    <property type="molecule type" value="Genomic_DNA"/>
</dbReference>
<reference evidence="7 8" key="1">
    <citation type="submission" date="2024-10" db="EMBL/GenBank/DDBJ databases">
        <title>The Natural Products Discovery Center: Release of the First 8490 Sequenced Strains for Exploring Actinobacteria Biosynthetic Diversity.</title>
        <authorList>
            <person name="Kalkreuter E."/>
            <person name="Kautsar S.A."/>
            <person name="Yang D."/>
            <person name="Bader C.D."/>
            <person name="Teijaro C.N."/>
            <person name="Fluegel L."/>
            <person name="Davis C.M."/>
            <person name="Simpson J.R."/>
            <person name="Lauterbach L."/>
            <person name="Steele A.D."/>
            <person name="Gui C."/>
            <person name="Meng S."/>
            <person name="Li G."/>
            <person name="Viehrig K."/>
            <person name="Ye F."/>
            <person name="Su P."/>
            <person name="Kiefer A.F."/>
            <person name="Nichols A."/>
            <person name="Cepeda A.J."/>
            <person name="Yan W."/>
            <person name="Fan B."/>
            <person name="Jiang Y."/>
            <person name="Adhikari A."/>
            <person name="Zheng C.-J."/>
            <person name="Schuster L."/>
            <person name="Cowan T.M."/>
            <person name="Smanski M.J."/>
            <person name="Chevrette M.G."/>
            <person name="De Carvalho L.P.S."/>
            <person name="Shen B."/>
        </authorList>
    </citation>
    <scope>NUCLEOTIDE SEQUENCE [LARGE SCALE GENOMIC DNA]</scope>
    <source>
        <strain evidence="7 8">NPDC020295</strain>
    </source>
</reference>
<evidence type="ECO:0000313" key="7">
    <source>
        <dbReference type="EMBL" id="MFI2162154.1"/>
    </source>
</evidence>
<comment type="similarity">
    <text evidence="1 5">Belongs to the bacterial ribosomal protein bL32 family.</text>
</comment>
<gene>
    <name evidence="5 7" type="primary">rpmF</name>
    <name evidence="7" type="ORF">ACH49L_42075</name>
</gene>
<dbReference type="SUPFAM" id="SSF57829">
    <property type="entry name" value="Zn-binding ribosomal proteins"/>
    <property type="match status" value="1"/>
</dbReference>
<protein>
    <recommendedName>
        <fullName evidence="4 5">Large ribosomal subunit protein bL32</fullName>
    </recommendedName>
</protein>
<dbReference type="Pfam" id="PF01783">
    <property type="entry name" value="Ribosomal_L32p"/>
    <property type="match status" value="1"/>
</dbReference>
<keyword evidence="2 5" id="KW-0689">Ribosomal protein</keyword>
<dbReference type="Proteomes" id="UP001611397">
    <property type="component" value="Unassembled WGS sequence"/>
</dbReference>
<feature type="compositionally biased region" description="Basic residues" evidence="6">
    <location>
        <begin position="11"/>
        <end position="24"/>
    </location>
</feature>
<keyword evidence="8" id="KW-1185">Reference proteome</keyword>
<evidence type="ECO:0000256" key="3">
    <source>
        <dbReference type="ARBA" id="ARBA00023274"/>
    </source>
</evidence>
<accession>A0ABW7VMU1</accession>
<dbReference type="PANTHER" id="PTHR35534:SF1">
    <property type="entry name" value="LARGE RIBOSOMAL SUBUNIT PROTEIN BL32"/>
    <property type="match status" value="1"/>
</dbReference>
<dbReference type="RefSeq" id="WP_398724688.1">
    <property type="nucleotide sequence ID" value="NZ_JBIRVB010000045.1"/>
</dbReference>
<evidence type="ECO:0000256" key="6">
    <source>
        <dbReference type="SAM" id="MobiDB-lite"/>
    </source>
</evidence>
<name>A0ABW7VMU1_STROI</name>
<dbReference type="HAMAP" id="MF_00340">
    <property type="entry name" value="Ribosomal_bL32"/>
    <property type="match status" value="1"/>
</dbReference>
<organism evidence="7 8">
    <name type="scientific">Streptomyces olivaceoviridis</name>
    <name type="common">Streptomyces corchorusii</name>
    <dbReference type="NCBI Taxonomy" id="1921"/>
    <lineage>
        <taxon>Bacteria</taxon>
        <taxon>Bacillati</taxon>
        <taxon>Actinomycetota</taxon>
        <taxon>Actinomycetes</taxon>
        <taxon>Kitasatosporales</taxon>
        <taxon>Streptomycetaceae</taxon>
        <taxon>Streptomyces</taxon>
    </lineage>
</organism>
<evidence type="ECO:0000256" key="5">
    <source>
        <dbReference type="HAMAP-Rule" id="MF_00340"/>
    </source>
</evidence>
<evidence type="ECO:0000256" key="1">
    <source>
        <dbReference type="ARBA" id="ARBA00008560"/>
    </source>
</evidence>
<dbReference type="InterPro" id="IPR002677">
    <property type="entry name" value="Ribosomal_bL32"/>
</dbReference>
<dbReference type="GO" id="GO:0005840">
    <property type="term" value="C:ribosome"/>
    <property type="evidence" value="ECO:0007669"/>
    <property type="project" value="UniProtKB-KW"/>
</dbReference>
<dbReference type="PANTHER" id="PTHR35534">
    <property type="entry name" value="50S RIBOSOMAL PROTEIN L32"/>
    <property type="match status" value="1"/>
</dbReference>
<dbReference type="InterPro" id="IPR044957">
    <property type="entry name" value="Ribosomal_bL32_bact"/>
</dbReference>
<dbReference type="InterPro" id="IPR011332">
    <property type="entry name" value="Ribosomal_zn-bd"/>
</dbReference>
<dbReference type="NCBIfam" id="TIGR01031">
    <property type="entry name" value="rpmF_bact"/>
    <property type="match status" value="1"/>
</dbReference>
<sequence length="66" mass="7205">MTHGIGPSPMMHKKSRARTRHRRAHWKAASPVLVKCANSACGLPTPPHAACRHCGTYRGRQVLPPA</sequence>
<keyword evidence="3 5" id="KW-0687">Ribonucleoprotein</keyword>
<evidence type="ECO:0000256" key="2">
    <source>
        <dbReference type="ARBA" id="ARBA00022980"/>
    </source>
</evidence>
<evidence type="ECO:0000256" key="4">
    <source>
        <dbReference type="ARBA" id="ARBA00035178"/>
    </source>
</evidence>
<evidence type="ECO:0000313" key="8">
    <source>
        <dbReference type="Proteomes" id="UP001611397"/>
    </source>
</evidence>